<protein>
    <recommendedName>
        <fullName evidence="3">HTH tetR-type domain-containing protein</fullName>
    </recommendedName>
</protein>
<dbReference type="RefSeq" id="WP_344424900.1">
    <property type="nucleotide sequence ID" value="NZ_BAAAQK010000025.1"/>
</dbReference>
<accession>A0ABN2NJD8</accession>
<dbReference type="Gene3D" id="1.10.357.10">
    <property type="entry name" value="Tetracycline Repressor, domain 2"/>
    <property type="match status" value="1"/>
</dbReference>
<dbReference type="PROSITE" id="PS50977">
    <property type="entry name" value="HTH_TETR_2"/>
    <property type="match status" value="1"/>
</dbReference>
<evidence type="ECO:0000259" key="3">
    <source>
        <dbReference type="PROSITE" id="PS50977"/>
    </source>
</evidence>
<feature type="domain" description="HTH tetR-type" evidence="3">
    <location>
        <begin position="2"/>
        <end position="62"/>
    </location>
</feature>
<reference evidence="4 5" key="1">
    <citation type="journal article" date="2019" name="Int. J. Syst. Evol. Microbiol.">
        <title>The Global Catalogue of Microorganisms (GCM) 10K type strain sequencing project: providing services to taxonomists for standard genome sequencing and annotation.</title>
        <authorList>
            <consortium name="The Broad Institute Genomics Platform"/>
            <consortium name="The Broad Institute Genome Sequencing Center for Infectious Disease"/>
            <person name="Wu L."/>
            <person name="Ma J."/>
        </authorList>
    </citation>
    <scope>NUCLEOTIDE SEQUENCE [LARGE SCALE GENOMIC DNA]</scope>
    <source>
        <strain evidence="4 5">JCM 16009</strain>
    </source>
</reference>
<evidence type="ECO:0000256" key="1">
    <source>
        <dbReference type="ARBA" id="ARBA00023125"/>
    </source>
</evidence>
<evidence type="ECO:0000313" key="4">
    <source>
        <dbReference type="EMBL" id="GAA1871880.1"/>
    </source>
</evidence>
<name>A0ABN2NJD8_9PSEU</name>
<dbReference type="EMBL" id="BAAAQK010000025">
    <property type="protein sequence ID" value="GAA1871880.1"/>
    <property type="molecule type" value="Genomic_DNA"/>
</dbReference>
<dbReference type="InterPro" id="IPR009057">
    <property type="entry name" value="Homeodomain-like_sf"/>
</dbReference>
<keyword evidence="1 2" id="KW-0238">DNA-binding</keyword>
<evidence type="ECO:0000256" key="2">
    <source>
        <dbReference type="PROSITE-ProRule" id="PRU00335"/>
    </source>
</evidence>
<dbReference type="Gene3D" id="1.10.10.60">
    <property type="entry name" value="Homeodomain-like"/>
    <property type="match status" value="1"/>
</dbReference>
<dbReference type="Proteomes" id="UP001500449">
    <property type="component" value="Unassembled WGS sequence"/>
</dbReference>
<organism evidence="4 5">
    <name type="scientific">Pseudonocardia ailaonensis</name>
    <dbReference type="NCBI Taxonomy" id="367279"/>
    <lineage>
        <taxon>Bacteria</taxon>
        <taxon>Bacillati</taxon>
        <taxon>Actinomycetota</taxon>
        <taxon>Actinomycetes</taxon>
        <taxon>Pseudonocardiales</taxon>
        <taxon>Pseudonocardiaceae</taxon>
        <taxon>Pseudonocardia</taxon>
    </lineage>
</organism>
<gene>
    <name evidence="4" type="ORF">GCM10009836_60950</name>
</gene>
<dbReference type="InterPro" id="IPR023772">
    <property type="entry name" value="DNA-bd_HTH_TetR-type_CS"/>
</dbReference>
<comment type="caution">
    <text evidence="4">The sequence shown here is derived from an EMBL/GenBank/DDBJ whole genome shotgun (WGS) entry which is preliminary data.</text>
</comment>
<dbReference type="SUPFAM" id="SSF46689">
    <property type="entry name" value="Homeodomain-like"/>
    <property type="match status" value="1"/>
</dbReference>
<proteinExistence type="predicted"/>
<dbReference type="InterPro" id="IPR001647">
    <property type="entry name" value="HTH_TetR"/>
</dbReference>
<dbReference type="PROSITE" id="PS01081">
    <property type="entry name" value="HTH_TETR_1"/>
    <property type="match status" value="1"/>
</dbReference>
<sequence>MDERRAKILAVAAELFATRGYTPSTVDEIGTAAGISGPALYRYFPNKQALLDEICLSSFQSLSNSASAIVREGTDPSETLARLIAMRVEFAYGPHRRAFVILQAADTTLSSGAARKLAAMRELYKAEWMRVVAEVRPDSPTEEIQVAWFASQILIGYMQDSAEIRDENEHRRHFERMAMAVLLA</sequence>
<dbReference type="InterPro" id="IPR050109">
    <property type="entry name" value="HTH-type_TetR-like_transc_reg"/>
</dbReference>
<dbReference type="PANTHER" id="PTHR30055:SF237">
    <property type="entry name" value="TRANSCRIPTIONAL REPRESSOR MCE3R"/>
    <property type="match status" value="1"/>
</dbReference>
<evidence type="ECO:0000313" key="5">
    <source>
        <dbReference type="Proteomes" id="UP001500449"/>
    </source>
</evidence>
<feature type="DNA-binding region" description="H-T-H motif" evidence="2">
    <location>
        <begin position="25"/>
        <end position="44"/>
    </location>
</feature>
<keyword evidence="5" id="KW-1185">Reference proteome</keyword>
<dbReference type="PANTHER" id="PTHR30055">
    <property type="entry name" value="HTH-TYPE TRANSCRIPTIONAL REGULATOR RUTR"/>
    <property type="match status" value="1"/>
</dbReference>
<dbReference type="Pfam" id="PF00440">
    <property type="entry name" value="TetR_N"/>
    <property type="match status" value="1"/>
</dbReference>
<dbReference type="PRINTS" id="PR00455">
    <property type="entry name" value="HTHTETR"/>
</dbReference>